<feature type="compositionally biased region" description="Polar residues" evidence="1">
    <location>
        <begin position="79"/>
        <end position="108"/>
    </location>
</feature>
<evidence type="ECO:0000313" key="3">
    <source>
        <dbReference type="Proteomes" id="UP001345013"/>
    </source>
</evidence>
<sequence length="397" mass="43826">MASTPPAQIRAEAHTPPTPLHGSAYHSKSSPSRYNTRSNTKKTPGSVQSSFTRSPEHDPFHSASHTTPKRKSTRLVQVISPTSPDADTPARNASHQHNPSHLSATTIFSAGMLPTPVKTPQKDRLAKPTMAARALFQDHPSATLQSPRKTQKRRHNGFSLESFSEDAPSQDPVQIHVDSRDQLPELDTSTDNPFYTAPSSESKKRVAAPGQKMAGPSKRRKVSTQQEKRPLDPQVEDAIDKDEGMVYVFRGKKVYRRFDDSGEEEEVIDPEELGLLEREVNGHELLRPLKTLTRKSIRPRRLFQDETSAQSLPSHQASQSDEEAETEIEDNQATEELEQPSPSRATRSRTRDVSNSGGAKKASPFDAWPRLKSGARSGTSVPASKGRKRTAAEALDV</sequence>
<organism evidence="2 3">
    <name type="scientific">Lithohypha guttulata</name>
    <dbReference type="NCBI Taxonomy" id="1690604"/>
    <lineage>
        <taxon>Eukaryota</taxon>
        <taxon>Fungi</taxon>
        <taxon>Dikarya</taxon>
        <taxon>Ascomycota</taxon>
        <taxon>Pezizomycotina</taxon>
        <taxon>Eurotiomycetes</taxon>
        <taxon>Chaetothyriomycetidae</taxon>
        <taxon>Chaetothyriales</taxon>
        <taxon>Trichomeriaceae</taxon>
        <taxon>Lithohypha</taxon>
    </lineage>
</organism>
<proteinExistence type="predicted"/>
<keyword evidence="3" id="KW-1185">Reference proteome</keyword>
<protein>
    <submittedName>
        <fullName evidence="2">Uncharacterized protein</fullName>
    </submittedName>
</protein>
<evidence type="ECO:0000313" key="2">
    <source>
        <dbReference type="EMBL" id="KAK5080813.1"/>
    </source>
</evidence>
<evidence type="ECO:0000256" key="1">
    <source>
        <dbReference type="SAM" id="MobiDB-lite"/>
    </source>
</evidence>
<feature type="compositionally biased region" description="Polar residues" evidence="1">
    <location>
        <begin position="187"/>
        <end position="200"/>
    </location>
</feature>
<dbReference type="Proteomes" id="UP001345013">
    <property type="component" value="Unassembled WGS sequence"/>
</dbReference>
<name>A0ABR0K055_9EURO</name>
<feature type="compositionally biased region" description="Acidic residues" evidence="1">
    <location>
        <begin position="320"/>
        <end position="338"/>
    </location>
</feature>
<comment type="caution">
    <text evidence="2">The sequence shown here is derived from an EMBL/GenBank/DDBJ whole genome shotgun (WGS) entry which is preliminary data.</text>
</comment>
<accession>A0ABR0K055</accession>
<feature type="compositionally biased region" description="Basic residues" evidence="1">
    <location>
        <begin position="292"/>
        <end position="301"/>
    </location>
</feature>
<feature type="compositionally biased region" description="Polar residues" evidence="1">
    <location>
        <begin position="305"/>
        <end position="319"/>
    </location>
</feature>
<feature type="region of interest" description="Disordered" evidence="1">
    <location>
        <begin position="1"/>
        <end position="240"/>
    </location>
</feature>
<dbReference type="EMBL" id="JAVRRG010000144">
    <property type="protein sequence ID" value="KAK5080813.1"/>
    <property type="molecule type" value="Genomic_DNA"/>
</dbReference>
<feature type="region of interest" description="Disordered" evidence="1">
    <location>
        <begin position="280"/>
        <end position="397"/>
    </location>
</feature>
<feature type="compositionally biased region" description="Polar residues" evidence="1">
    <location>
        <begin position="26"/>
        <end position="53"/>
    </location>
</feature>
<reference evidence="2 3" key="1">
    <citation type="submission" date="2023-08" db="EMBL/GenBank/DDBJ databases">
        <title>Black Yeasts Isolated from many extreme environments.</title>
        <authorList>
            <person name="Coleine C."/>
            <person name="Stajich J.E."/>
            <person name="Selbmann L."/>
        </authorList>
    </citation>
    <scope>NUCLEOTIDE SEQUENCE [LARGE SCALE GENOMIC DNA]</scope>
    <source>
        <strain evidence="2 3">CCFEE 5885</strain>
    </source>
</reference>
<gene>
    <name evidence="2" type="ORF">LTR24_008387</name>
</gene>